<evidence type="ECO:0000259" key="6">
    <source>
        <dbReference type="PROSITE" id="PS50003"/>
    </source>
</evidence>
<dbReference type="InterPro" id="IPR036020">
    <property type="entry name" value="WW_dom_sf"/>
</dbReference>
<dbReference type="CDD" id="cd13233">
    <property type="entry name" value="PH_ARHGAP9-like"/>
    <property type="match status" value="1"/>
</dbReference>
<dbReference type="Proteomes" id="UP000472260">
    <property type="component" value="Unassembled WGS sequence"/>
</dbReference>
<dbReference type="FunFam" id="1.10.555.10:FF:000003">
    <property type="entry name" value="Putative rho GTPase-activating protein 12"/>
    <property type="match status" value="1"/>
</dbReference>
<organism evidence="9 10">
    <name type="scientific">Sinocyclocheilus anshuiensis</name>
    <dbReference type="NCBI Taxonomy" id="1608454"/>
    <lineage>
        <taxon>Eukaryota</taxon>
        <taxon>Metazoa</taxon>
        <taxon>Chordata</taxon>
        <taxon>Craniata</taxon>
        <taxon>Vertebrata</taxon>
        <taxon>Euteleostomi</taxon>
        <taxon>Actinopterygii</taxon>
        <taxon>Neopterygii</taxon>
        <taxon>Teleostei</taxon>
        <taxon>Ostariophysi</taxon>
        <taxon>Cypriniformes</taxon>
        <taxon>Cyprinidae</taxon>
        <taxon>Cyprininae</taxon>
        <taxon>Sinocyclocheilus</taxon>
    </lineage>
</organism>
<dbReference type="InterPro" id="IPR000198">
    <property type="entry name" value="RhoGAP_dom"/>
</dbReference>
<feature type="compositionally biased region" description="Polar residues" evidence="4">
    <location>
        <begin position="297"/>
        <end position="313"/>
    </location>
</feature>
<dbReference type="Gene3D" id="2.30.30.40">
    <property type="entry name" value="SH3 Domains"/>
    <property type="match status" value="1"/>
</dbReference>
<feature type="compositionally biased region" description="Polar residues" evidence="4">
    <location>
        <begin position="214"/>
        <end position="224"/>
    </location>
</feature>
<dbReference type="CDD" id="cd00201">
    <property type="entry name" value="WW"/>
    <property type="match status" value="2"/>
</dbReference>
<feature type="domain" description="WW" evidence="7">
    <location>
        <begin position="261"/>
        <end position="288"/>
    </location>
</feature>
<evidence type="ECO:0000313" key="9">
    <source>
        <dbReference type="Ensembl" id="ENSSANP00000006400.1"/>
    </source>
</evidence>
<dbReference type="GO" id="GO:0005096">
    <property type="term" value="F:GTPase activator activity"/>
    <property type="evidence" value="ECO:0007669"/>
    <property type="project" value="UniProtKB-KW"/>
</dbReference>
<feature type="compositionally biased region" description="Basic and acidic residues" evidence="4">
    <location>
        <begin position="588"/>
        <end position="603"/>
    </location>
</feature>
<feature type="compositionally biased region" description="Pro residues" evidence="4">
    <location>
        <begin position="106"/>
        <end position="116"/>
    </location>
</feature>
<dbReference type="SUPFAM" id="SSF51045">
    <property type="entry name" value="WW domain"/>
    <property type="match status" value="2"/>
</dbReference>
<feature type="domain" description="PH" evidence="6">
    <location>
        <begin position="471"/>
        <end position="572"/>
    </location>
</feature>
<gene>
    <name evidence="9" type="primary">LOC107669490</name>
</gene>
<dbReference type="GO" id="GO:0005737">
    <property type="term" value="C:cytoplasm"/>
    <property type="evidence" value="ECO:0007669"/>
    <property type="project" value="TreeGrafter"/>
</dbReference>
<protein>
    <submittedName>
        <fullName evidence="9">Rho GTPase-activating protein 12-like</fullName>
    </submittedName>
</protein>
<dbReference type="SMART" id="SM00324">
    <property type="entry name" value="RhoGAP"/>
    <property type="match status" value="1"/>
</dbReference>
<dbReference type="Gene3D" id="1.10.555.10">
    <property type="entry name" value="Rho GTPase activation protein"/>
    <property type="match status" value="1"/>
</dbReference>
<evidence type="ECO:0000256" key="1">
    <source>
        <dbReference type="ARBA" id="ARBA00022443"/>
    </source>
</evidence>
<dbReference type="PROSITE" id="PS50020">
    <property type="entry name" value="WW_DOMAIN_2"/>
    <property type="match status" value="2"/>
</dbReference>
<feature type="region of interest" description="Disordered" evidence="4">
    <location>
        <begin position="243"/>
        <end position="262"/>
    </location>
</feature>
<feature type="domain" description="WW" evidence="7">
    <location>
        <begin position="340"/>
        <end position="367"/>
    </location>
</feature>
<dbReference type="Pfam" id="PF00169">
    <property type="entry name" value="PH"/>
    <property type="match status" value="1"/>
</dbReference>
<dbReference type="InterPro" id="IPR008936">
    <property type="entry name" value="Rho_GTPase_activation_prot"/>
</dbReference>
<dbReference type="Gene3D" id="2.30.29.30">
    <property type="entry name" value="Pleckstrin-homology domain (PH domain)/Phosphotyrosine-binding domain (PTB)"/>
    <property type="match status" value="1"/>
</dbReference>
<evidence type="ECO:0000259" key="8">
    <source>
        <dbReference type="PROSITE" id="PS50238"/>
    </source>
</evidence>
<dbReference type="Pfam" id="PF00397">
    <property type="entry name" value="WW"/>
    <property type="match status" value="1"/>
</dbReference>
<dbReference type="Pfam" id="PF00018">
    <property type="entry name" value="SH3_1"/>
    <property type="match status" value="1"/>
</dbReference>
<feature type="domain" description="SH3" evidence="5">
    <location>
        <begin position="14"/>
        <end position="76"/>
    </location>
</feature>
<dbReference type="PROSITE" id="PS50238">
    <property type="entry name" value="RHOGAP"/>
    <property type="match status" value="1"/>
</dbReference>
<reference evidence="9" key="1">
    <citation type="submission" date="2025-08" db="UniProtKB">
        <authorList>
            <consortium name="Ensembl"/>
        </authorList>
    </citation>
    <scope>IDENTIFICATION</scope>
</reference>
<feature type="region of interest" description="Disordered" evidence="4">
    <location>
        <begin position="153"/>
        <end position="231"/>
    </location>
</feature>
<evidence type="ECO:0000256" key="2">
    <source>
        <dbReference type="ARBA" id="ARBA00022468"/>
    </source>
</evidence>
<feature type="compositionally biased region" description="Basic and acidic residues" evidence="4">
    <location>
        <begin position="278"/>
        <end position="296"/>
    </location>
</feature>
<evidence type="ECO:0000313" key="10">
    <source>
        <dbReference type="Proteomes" id="UP000472260"/>
    </source>
</evidence>
<dbReference type="InterPro" id="IPR001452">
    <property type="entry name" value="SH3_domain"/>
</dbReference>
<feature type="region of interest" description="Disordered" evidence="4">
    <location>
        <begin position="77"/>
        <end position="130"/>
    </location>
</feature>
<dbReference type="InterPro" id="IPR001202">
    <property type="entry name" value="WW_dom"/>
</dbReference>
<dbReference type="SMART" id="SM00326">
    <property type="entry name" value="SH3"/>
    <property type="match status" value="1"/>
</dbReference>
<keyword evidence="2" id="KW-0343">GTPase activation</keyword>
<dbReference type="PANTHER" id="PTHR23176">
    <property type="entry name" value="RHO/RAC/CDC GTPASE-ACTIVATING PROTEIN"/>
    <property type="match status" value="1"/>
</dbReference>
<dbReference type="PANTHER" id="PTHR23176:SF107">
    <property type="entry name" value="RHO GTPASE-ACTIVATING PROTEIN 12"/>
    <property type="match status" value="1"/>
</dbReference>
<evidence type="ECO:0000259" key="5">
    <source>
        <dbReference type="PROSITE" id="PS50002"/>
    </source>
</evidence>
<accession>A0A671KFM9</accession>
<evidence type="ECO:0000256" key="4">
    <source>
        <dbReference type="SAM" id="MobiDB-lite"/>
    </source>
</evidence>
<sequence>MTERDGHCDLSITPGQVYIEVEYDYEYKAKDRLISIRQGECYMLVRKTNEDWWQVRREEGTKAFYVPAQYVREVRRALMPPPKPRCRSSNKNLNQRAPTERSSFSRPPPSTTPSPLPGQQTPPLLLRDTNQNSGMKSVVAELTLLNNNNHHIYHHGNPTLPQGRAESPPREQGCLGKLPGGLSVDTNGSMSPEDGLEKMRNDSESGDELSSSSTEHMQGISPSGQGRPESPVYTNLQELKISRSSLPPVPSSSPLHILGDWETHKDTSGRNFYYNRMTQERTWKPPRSRDNGHLSSEENCPSPHSSQSDSQYGSPPRGWSEELDEHGHTLYVSEFTNEKWIKHVDEQGRPYYYSADGSRSEWELPKYNLSPPVSGEAPKSHSLERKQQEPIVLTKWRHSTYVLDISDKVCVYVVKHKQITAQLEHKIIFTIQFFCAIYMNTYNTIQKVGVSTCFWKKSHPSEKCGVLNVTKITEHGKKVRKNWASTWTVLQGSSLLFAKGQGSGTSWFGGNQSKPEFTVNLRGGSVEWASKEKSSKKHVIELKTRVGTDLLIQSEIDSVINDWFRALSETINTHSDEAIEEDMPESPGTEKHDKEKDPRDSKKNRVVKNSSLDSSEQKKTRVKLKKFLTRRPTLQAVRDKGYIKDQVFGCSLTALCQREGTSVPNFVKMCIEHVENTGLIVDGLYRVSGNLAVIQKLRFAVNHDEKVNLEDNKWEDIHVTTGALKMFFREFPEPLFTYASFNDFVEAIKHSDYKQRVQSIKDLIKQLPKPNQETMKVLFKHLKRVIDHGEVNRMTTQSVAIVFGPTLLRPEIETGNMAVHMVYQNQIVELILLEYDNIFGR</sequence>
<reference evidence="9" key="2">
    <citation type="submission" date="2025-09" db="UniProtKB">
        <authorList>
            <consortium name="Ensembl"/>
        </authorList>
    </citation>
    <scope>IDENTIFICATION</scope>
</reference>
<feature type="region of interest" description="Disordered" evidence="4">
    <location>
        <begin position="574"/>
        <end position="618"/>
    </location>
</feature>
<dbReference type="SUPFAM" id="SSF48350">
    <property type="entry name" value="GTPase activation domain, GAP"/>
    <property type="match status" value="1"/>
</dbReference>
<dbReference type="GO" id="GO:0007165">
    <property type="term" value="P:signal transduction"/>
    <property type="evidence" value="ECO:0007669"/>
    <property type="project" value="InterPro"/>
</dbReference>
<dbReference type="PROSITE" id="PS50002">
    <property type="entry name" value="SH3"/>
    <property type="match status" value="1"/>
</dbReference>
<dbReference type="FunFam" id="2.30.30.40:FF:000056">
    <property type="entry name" value="rho GTPase-activating protein 12 isoform X1"/>
    <property type="match status" value="1"/>
</dbReference>
<dbReference type="SMART" id="SM00456">
    <property type="entry name" value="WW"/>
    <property type="match status" value="2"/>
</dbReference>
<dbReference type="SUPFAM" id="SSF50729">
    <property type="entry name" value="PH domain-like"/>
    <property type="match status" value="1"/>
</dbReference>
<dbReference type="SUPFAM" id="SSF50044">
    <property type="entry name" value="SH3-domain"/>
    <property type="match status" value="1"/>
</dbReference>
<proteinExistence type="predicted"/>
<dbReference type="SMART" id="SM00233">
    <property type="entry name" value="PH"/>
    <property type="match status" value="1"/>
</dbReference>
<dbReference type="CDD" id="cd04403">
    <property type="entry name" value="RhoGAP_ARHGAP27_15_12_9"/>
    <property type="match status" value="1"/>
</dbReference>
<evidence type="ECO:0000256" key="3">
    <source>
        <dbReference type="PROSITE-ProRule" id="PRU00192"/>
    </source>
</evidence>
<keyword evidence="10" id="KW-1185">Reference proteome</keyword>
<keyword evidence="1 3" id="KW-0728">SH3 domain</keyword>
<dbReference type="InterPro" id="IPR036028">
    <property type="entry name" value="SH3-like_dom_sf"/>
</dbReference>
<dbReference type="InterPro" id="IPR001849">
    <property type="entry name" value="PH_domain"/>
</dbReference>
<dbReference type="Pfam" id="PF16618">
    <property type="entry name" value="SH3-WW_linker"/>
    <property type="match status" value="1"/>
</dbReference>
<name>A0A671KFM9_9TELE</name>
<feature type="compositionally biased region" description="Polar residues" evidence="4">
    <location>
        <begin position="87"/>
        <end position="97"/>
    </location>
</feature>
<dbReference type="Gene3D" id="2.20.70.10">
    <property type="match status" value="1"/>
</dbReference>
<dbReference type="Pfam" id="PF00620">
    <property type="entry name" value="RhoGAP"/>
    <property type="match status" value="1"/>
</dbReference>
<evidence type="ECO:0000259" key="7">
    <source>
        <dbReference type="PROSITE" id="PS50020"/>
    </source>
</evidence>
<dbReference type="InterPro" id="IPR035491">
    <property type="entry name" value="ARHGAP12_SH3"/>
</dbReference>
<dbReference type="InterPro" id="IPR050729">
    <property type="entry name" value="Rho-GAP"/>
</dbReference>
<dbReference type="FunFam" id="2.30.29.30:FF:000100">
    <property type="entry name" value="Rho GTPase activating protein 12"/>
    <property type="match status" value="1"/>
</dbReference>
<feature type="compositionally biased region" description="Low complexity" evidence="4">
    <location>
        <begin position="117"/>
        <end position="127"/>
    </location>
</feature>
<feature type="domain" description="Rho-GAP" evidence="8">
    <location>
        <begin position="650"/>
        <end position="839"/>
    </location>
</feature>
<dbReference type="InterPro" id="IPR011993">
    <property type="entry name" value="PH-like_dom_sf"/>
</dbReference>
<dbReference type="Ensembl" id="ENSSANT00000006872.1">
    <property type="protein sequence ID" value="ENSSANP00000006400.1"/>
    <property type="gene ID" value="ENSSANG00000002453.1"/>
</dbReference>
<feature type="region of interest" description="Disordered" evidence="4">
    <location>
        <begin position="277"/>
        <end position="321"/>
    </location>
</feature>
<dbReference type="AlphaFoldDB" id="A0A671KFM9"/>
<dbReference type="PROSITE" id="PS50003">
    <property type="entry name" value="PH_DOMAIN"/>
    <property type="match status" value="1"/>
</dbReference>
<dbReference type="CDD" id="cd12070">
    <property type="entry name" value="SH3_ARHGAP12"/>
    <property type="match status" value="1"/>
</dbReference>